<keyword evidence="5" id="KW-0732">Signal</keyword>
<dbReference type="PROSITE" id="PS00194">
    <property type="entry name" value="THIOREDOXIN_1"/>
    <property type="match status" value="1"/>
</dbReference>
<dbReference type="InterPro" id="IPR013766">
    <property type="entry name" value="Thioredoxin_domain"/>
</dbReference>
<dbReference type="SUPFAM" id="SSF52833">
    <property type="entry name" value="Thioredoxin-like"/>
    <property type="match status" value="1"/>
</dbReference>
<dbReference type="PANTHER" id="PTHR45663:SF11">
    <property type="entry name" value="GEO12009P1"/>
    <property type="match status" value="1"/>
</dbReference>
<evidence type="ECO:0000313" key="8">
    <source>
        <dbReference type="Proteomes" id="UP000266426"/>
    </source>
</evidence>
<evidence type="ECO:0000256" key="4">
    <source>
        <dbReference type="ARBA" id="ARBA00023284"/>
    </source>
</evidence>
<feature type="domain" description="Thioredoxin" evidence="6">
    <location>
        <begin position="20"/>
        <end position="138"/>
    </location>
</feature>
<keyword evidence="2" id="KW-0249">Electron transport</keyword>
<dbReference type="PROSITE" id="PS51352">
    <property type="entry name" value="THIOREDOXIN_2"/>
    <property type="match status" value="1"/>
</dbReference>
<comment type="caution">
    <text evidence="7">The sequence shown here is derived from an EMBL/GenBank/DDBJ whole genome shotgun (WGS) entry which is preliminary data.</text>
</comment>
<sequence length="139" mass="15513">MEEHMNLLKPWIGLFVCMVCLGALGASSVVAGTSSIDTEAEFASAVNSNSQPKVLLFTADWCTYCHKIKPSFDTLANDYDGNADFYVVNFDGVEQTRNSYDVKYIPTMIFIQDGKEVDRVVGYAKESTLRTVFERNLSE</sequence>
<feature type="signal peptide" evidence="5">
    <location>
        <begin position="1"/>
        <end position="31"/>
    </location>
</feature>
<dbReference type="Gene3D" id="3.40.30.10">
    <property type="entry name" value="Glutaredoxin"/>
    <property type="match status" value="1"/>
</dbReference>
<evidence type="ECO:0000313" key="7">
    <source>
        <dbReference type="EMBL" id="RJP59468.1"/>
    </source>
</evidence>
<protein>
    <submittedName>
        <fullName evidence="7">Thioredoxin</fullName>
    </submittedName>
</protein>
<dbReference type="InterPro" id="IPR017937">
    <property type="entry name" value="Thioredoxin_CS"/>
</dbReference>
<dbReference type="Pfam" id="PF00085">
    <property type="entry name" value="Thioredoxin"/>
    <property type="match status" value="1"/>
</dbReference>
<keyword evidence="4" id="KW-0676">Redox-active center</keyword>
<keyword evidence="3" id="KW-1015">Disulfide bond</keyword>
<dbReference type="AlphaFoldDB" id="A0A3A4RAZ2"/>
<reference evidence="7 8" key="1">
    <citation type="journal article" date="2017" name="ISME J.">
        <title>Energy and carbon metabolisms in a deep terrestrial subsurface fluid microbial community.</title>
        <authorList>
            <person name="Momper L."/>
            <person name="Jungbluth S.P."/>
            <person name="Lee M.D."/>
            <person name="Amend J.P."/>
        </authorList>
    </citation>
    <scope>NUCLEOTIDE SEQUENCE [LARGE SCALE GENOMIC DNA]</scope>
    <source>
        <strain evidence="7">SURF_26</strain>
    </source>
</reference>
<organism evidence="7 8">
    <name type="scientific">Candidatus Auribacter fodinae</name>
    <dbReference type="NCBI Taxonomy" id="2093366"/>
    <lineage>
        <taxon>Bacteria</taxon>
        <taxon>Pseudomonadati</taxon>
        <taxon>Candidatus Auribacterota</taxon>
        <taxon>Candidatus Auribacteria</taxon>
        <taxon>Candidatus Auribacterales</taxon>
        <taxon>Candidatus Auribacteraceae</taxon>
        <taxon>Candidatus Auribacter</taxon>
    </lineage>
</organism>
<dbReference type="CDD" id="cd02947">
    <property type="entry name" value="TRX_family"/>
    <property type="match status" value="1"/>
</dbReference>
<dbReference type="GO" id="GO:0015035">
    <property type="term" value="F:protein-disulfide reductase activity"/>
    <property type="evidence" value="ECO:0007669"/>
    <property type="project" value="TreeGrafter"/>
</dbReference>
<keyword evidence="1" id="KW-0813">Transport</keyword>
<proteinExistence type="predicted"/>
<evidence type="ECO:0000256" key="2">
    <source>
        <dbReference type="ARBA" id="ARBA00022982"/>
    </source>
</evidence>
<dbReference type="EMBL" id="QZJZ01000048">
    <property type="protein sequence ID" value="RJP59468.1"/>
    <property type="molecule type" value="Genomic_DNA"/>
</dbReference>
<feature type="chain" id="PRO_5017346475" evidence="5">
    <location>
        <begin position="32"/>
        <end position="139"/>
    </location>
</feature>
<dbReference type="Proteomes" id="UP000266426">
    <property type="component" value="Unassembled WGS sequence"/>
</dbReference>
<evidence type="ECO:0000256" key="1">
    <source>
        <dbReference type="ARBA" id="ARBA00022448"/>
    </source>
</evidence>
<dbReference type="GO" id="GO:0005737">
    <property type="term" value="C:cytoplasm"/>
    <property type="evidence" value="ECO:0007669"/>
    <property type="project" value="TreeGrafter"/>
</dbReference>
<dbReference type="PANTHER" id="PTHR45663">
    <property type="entry name" value="GEO12009P1"/>
    <property type="match status" value="1"/>
</dbReference>
<evidence type="ECO:0000256" key="3">
    <source>
        <dbReference type="ARBA" id="ARBA00023157"/>
    </source>
</evidence>
<evidence type="ECO:0000256" key="5">
    <source>
        <dbReference type="SAM" id="SignalP"/>
    </source>
</evidence>
<gene>
    <name evidence="7" type="ORF">C4541_05905</name>
</gene>
<dbReference type="InterPro" id="IPR036249">
    <property type="entry name" value="Thioredoxin-like_sf"/>
</dbReference>
<evidence type="ECO:0000259" key="6">
    <source>
        <dbReference type="PROSITE" id="PS51352"/>
    </source>
</evidence>
<name>A0A3A4RAZ2_9BACT</name>
<accession>A0A3A4RAZ2</accession>